<protein>
    <submittedName>
        <fullName evidence="2">Uncharacterized protein</fullName>
    </submittedName>
</protein>
<accession>A0A9J5Z469</accession>
<reference evidence="2 3" key="1">
    <citation type="submission" date="2020-09" db="EMBL/GenBank/DDBJ databases">
        <title>De no assembly of potato wild relative species, Solanum commersonii.</title>
        <authorList>
            <person name="Cho K."/>
        </authorList>
    </citation>
    <scope>NUCLEOTIDE SEQUENCE [LARGE SCALE GENOMIC DNA]</scope>
    <source>
        <strain evidence="2">LZ3.2</strain>
        <tissue evidence="2">Leaf</tissue>
    </source>
</reference>
<evidence type="ECO:0000313" key="3">
    <source>
        <dbReference type="Proteomes" id="UP000824120"/>
    </source>
</evidence>
<feature type="compositionally biased region" description="Basic residues" evidence="1">
    <location>
        <begin position="1"/>
        <end position="12"/>
    </location>
</feature>
<dbReference type="OrthoDB" id="1326984at2759"/>
<feature type="region of interest" description="Disordered" evidence="1">
    <location>
        <begin position="1"/>
        <end position="20"/>
    </location>
</feature>
<comment type="caution">
    <text evidence="2">The sequence shown here is derived from an EMBL/GenBank/DDBJ whole genome shotgun (WGS) entry which is preliminary data.</text>
</comment>
<dbReference type="Proteomes" id="UP000824120">
    <property type="component" value="Chromosome 5"/>
</dbReference>
<evidence type="ECO:0000313" key="2">
    <source>
        <dbReference type="EMBL" id="KAG5606728.1"/>
    </source>
</evidence>
<feature type="region of interest" description="Disordered" evidence="1">
    <location>
        <begin position="59"/>
        <end position="96"/>
    </location>
</feature>
<gene>
    <name evidence="2" type="ORF">H5410_028220</name>
</gene>
<evidence type="ECO:0000256" key="1">
    <source>
        <dbReference type="SAM" id="MobiDB-lite"/>
    </source>
</evidence>
<keyword evidence="3" id="KW-1185">Reference proteome</keyword>
<name>A0A9J5Z469_SOLCO</name>
<sequence>MAHHRQPSHTHTPKIVTPATGEAQQLAPITFGSFLPLKFHTIMEENDDSSAEDVIHLENATGKDTPKRRLQFSDAGTSIRPTPAVPEPVRGNRSNGKTLNFIPPVIKEGILRVQIDEEDFCLQVQEWETALIGYVIGHNPYELQMTAYVKKGENDQNGP</sequence>
<dbReference type="EMBL" id="JACXVP010000005">
    <property type="protein sequence ID" value="KAG5606728.1"/>
    <property type="molecule type" value="Genomic_DNA"/>
</dbReference>
<proteinExistence type="predicted"/>
<organism evidence="2 3">
    <name type="scientific">Solanum commersonii</name>
    <name type="common">Commerson's wild potato</name>
    <name type="synonym">Commerson's nightshade</name>
    <dbReference type="NCBI Taxonomy" id="4109"/>
    <lineage>
        <taxon>Eukaryota</taxon>
        <taxon>Viridiplantae</taxon>
        <taxon>Streptophyta</taxon>
        <taxon>Embryophyta</taxon>
        <taxon>Tracheophyta</taxon>
        <taxon>Spermatophyta</taxon>
        <taxon>Magnoliopsida</taxon>
        <taxon>eudicotyledons</taxon>
        <taxon>Gunneridae</taxon>
        <taxon>Pentapetalae</taxon>
        <taxon>asterids</taxon>
        <taxon>lamiids</taxon>
        <taxon>Solanales</taxon>
        <taxon>Solanaceae</taxon>
        <taxon>Solanoideae</taxon>
        <taxon>Solaneae</taxon>
        <taxon>Solanum</taxon>
    </lineage>
</organism>
<dbReference type="AlphaFoldDB" id="A0A9J5Z469"/>